<proteinExistence type="predicted"/>
<name>A0ABT6ZXT1_9ACTN</name>
<protein>
    <recommendedName>
        <fullName evidence="4">Transposase, YhgA-like</fullName>
    </recommendedName>
</protein>
<accession>A0ABT6ZXT1</accession>
<evidence type="ECO:0008006" key="4">
    <source>
        <dbReference type="Google" id="ProtNLM"/>
    </source>
</evidence>
<organism evidence="2 3">
    <name type="scientific">Streptomyces iconiensis</name>
    <dbReference type="NCBI Taxonomy" id="1384038"/>
    <lineage>
        <taxon>Bacteria</taxon>
        <taxon>Bacillati</taxon>
        <taxon>Actinomycetota</taxon>
        <taxon>Actinomycetes</taxon>
        <taxon>Kitasatosporales</taxon>
        <taxon>Streptomycetaceae</taxon>
        <taxon>Streptomyces</taxon>
    </lineage>
</organism>
<dbReference type="PANTHER" id="PTHR34613">
    <property type="entry name" value="SLL0800 PROTEIN"/>
    <property type="match status" value="1"/>
</dbReference>
<comment type="caution">
    <text evidence="2">The sequence shown here is derived from an EMBL/GenBank/DDBJ whole genome shotgun (WGS) entry which is preliminary data.</text>
</comment>
<dbReference type="EMBL" id="JANCPR020000017">
    <property type="protein sequence ID" value="MDJ1133882.1"/>
    <property type="molecule type" value="Genomic_DNA"/>
</dbReference>
<dbReference type="PANTHER" id="PTHR34613:SF1">
    <property type="entry name" value="SLL6017 PROTEIN"/>
    <property type="match status" value="1"/>
</dbReference>
<evidence type="ECO:0000256" key="1">
    <source>
        <dbReference type="SAM" id="MobiDB-lite"/>
    </source>
</evidence>
<dbReference type="RefSeq" id="WP_274041715.1">
    <property type="nucleotide sequence ID" value="NZ_JANCPR020000017.1"/>
</dbReference>
<sequence length="292" mass="31038">MDSVLRIKPADGGTPTLLAIEAQSEPSPKKAASWAYYTSHLHAKHNCTVLLVVVCHDKATVEWAAGPHRLGSADWTILTVTPLVLGPGNVPLILDADEAAKDLPMATFAAMTHGKSPDAPAILDALARALGRADVESRNYYSELLESGLGNTPAQRTWRKIMKVNGSYFPGRGTLVEETFLEGKAAGLAEGEARGEARGEVKGEARGEAKGRAAERARMVLYVLDNHGVTVSDGIRKLVSDCTDLDVLDQLLERAFTVTRAEDLLLGTPTTSSTPTTNIPASSPRATSADEA</sequence>
<evidence type="ECO:0000313" key="2">
    <source>
        <dbReference type="EMBL" id="MDJ1133882.1"/>
    </source>
</evidence>
<keyword evidence="3" id="KW-1185">Reference proteome</keyword>
<reference evidence="2 3" key="1">
    <citation type="submission" date="2023-05" db="EMBL/GenBank/DDBJ databases">
        <title>Streptantibioticus silvisoli sp. nov., acidotolerant actinomycetes 1 from pine litter.</title>
        <authorList>
            <person name="Swiecimska M."/>
            <person name="Golinska P."/>
            <person name="Sangal V."/>
            <person name="Wachnowicz B."/>
            <person name="Goodfellow M."/>
        </authorList>
    </citation>
    <scope>NUCLEOTIDE SEQUENCE [LARGE SCALE GENOMIC DNA]</scope>
    <source>
        <strain evidence="2 3">DSM 42109</strain>
    </source>
</reference>
<feature type="region of interest" description="Disordered" evidence="1">
    <location>
        <begin position="267"/>
        <end position="292"/>
    </location>
</feature>
<dbReference type="Proteomes" id="UP001214441">
    <property type="component" value="Unassembled WGS sequence"/>
</dbReference>
<feature type="compositionally biased region" description="Low complexity" evidence="1">
    <location>
        <begin position="268"/>
        <end position="284"/>
    </location>
</feature>
<evidence type="ECO:0000313" key="3">
    <source>
        <dbReference type="Proteomes" id="UP001214441"/>
    </source>
</evidence>
<gene>
    <name evidence="2" type="ORF">NMN56_018295</name>
</gene>